<name>A0A832H267_9CYAN</name>
<dbReference type="AlphaFoldDB" id="A0A832H267"/>
<gene>
    <name evidence="1" type="ORF">ENR47_05945</name>
</gene>
<protein>
    <recommendedName>
        <fullName evidence="2">SRPBCC domain-containing protein</fullName>
    </recommendedName>
</protein>
<proteinExistence type="predicted"/>
<dbReference type="EMBL" id="DSRD01000385">
    <property type="protein sequence ID" value="HGW93807.1"/>
    <property type="molecule type" value="Genomic_DNA"/>
</dbReference>
<evidence type="ECO:0008006" key="2">
    <source>
        <dbReference type="Google" id="ProtNLM"/>
    </source>
</evidence>
<sequence>MFGVFQQSNIRIEIPASEQVLRATLLQPDRLRKWLFPLSLSNGLPEELHPGLVFTSQVGPIAIVHKVEYVEANALRLLLCQGIDGYHEWRWGEGWVQSQIEGISLLPIGLGQTVNLSKLRQFLIASNS</sequence>
<accession>A0A832H267</accession>
<organism evidence="1">
    <name type="scientific">Oscillatoriales cyanobacterium SpSt-402</name>
    <dbReference type="NCBI Taxonomy" id="2282168"/>
    <lineage>
        <taxon>Bacteria</taxon>
        <taxon>Bacillati</taxon>
        <taxon>Cyanobacteriota</taxon>
        <taxon>Cyanophyceae</taxon>
        <taxon>Oscillatoriophycideae</taxon>
        <taxon>Oscillatoriales</taxon>
    </lineage>
</organism>
<evidence type="ECO:0000313" key="1">
    <source>
        <dbReference type="EMBL" id="HGW93807.1"/>
    </source>
</evidence>
<reference evidence="1" key="1">
    <citation type="journal article" date="2020" name="mSystems">
        <title>Genome- and Community-Level Interaction Insights into Carbon Utilization and Element Cycling Functions of Hydrothermarchaeota in Hydrothermal Sediment.</title>
        <authorList>
            <person name="Zhou Z."/>
            <person name="Liu Y."/>
            <person name="Xu W."/>
            <person name="Pan J."/>
            <person name="Luo Z.H."/>
            <person name="Li M."/>
        </authorList>
    </citation>
    <scope>NUCLEOTIDE SEQUENCE [LARGE SCALE GENOMIC DNA]</scope>
    <source>
        <strain evidence="1">SpSt-402</strain>
    </source>
</reference>
<comment type="caution">
    <text evidence="1">The sequence shown here is derived from an EMBL/GenBank/DDBJ whole genome shotgun (WGS) entry which is preliminary data.</text>
</comment>